<sequence length="355" mass="40197">MNRRKHLFVDIPENRYSRGKFSFPVPFVAVITADVPELRLTPNYCTGMSLVYKGRAYKLKNAGKQVKCWGCPKISKDARSTNMHVKSVLKQTSYVETWPLDKHLAHKLKKMAIFKNRKNRRNKPKSAIHDEAAAVTTEQSTSSHFATSKPDRSSMTSRGAISTNLDVSTVIKQTLYMETCLWITTWHMSCKKFTERRRAEGTKSIDKSVMPCTACTLGEAVLETFGESFRPRNCRPNLTAANCCGGMPCVFEGGGAYKFQYAGIPVKCRGCSKEKYGCVGAISTNLDVSTVIKQTLYMETCLWITTWHMRCNKFHRKADGGRQVNNVQHVHWVKPCLRLLVHHLDQELPPEFNSS</sequence>
<reference evidence="2 3" key="1">
    <citation type="submission" date="2015-01" db="EMBL/GenBank/DDBJ databases">
        <title>Evolution of Trichinella species and genotypes.</title>
        <authorList>
            <person name="Korhonen P.K."/>
            <person name="Edoardo P."/>
            <person name="Giuseppe L.R."/>
            <person name="Gasser R.B."/>
        </authorList>
    </citation>
    <scope>NUCLEOTIDE SEQUENCE [LARGE SCALE GENOMIC DNA]</scope>
    <source>
        <strain evidence="2">ISS1029</strain>
    </source>
</reference>
<evidence type="ECO:0000256" key="1">
    <source>
        <dbReference type="SAM" id="MobiDB-lite"/>
    </source>
</evidence>
<evidence type="ECO:0000313" key="3">
    <source>
        <dbReference type="Proteomes" id="UP000055024"/>
    </source>
</evidence>
<accession>A0A0V1HD70</accession>
<organism evidence="2 3">
    <name type="scientific">Trichinella zimbabwensis</name>
    <dbReference type="NCBI Taxonomy" id="268475"/>
    <lineage>
        <taxon>Eukaryota</taxon>
        <taxon>Metazoa</taxon>
        <taxon>Ecdysozoa</taxon>
        <taxon>Nematoda</taxon>
        <taxon>Enoplea</taxon>
        <taxon>Dorylaimia</taxon>
        <taxon>Trichinellida</taxon>
        <taxon>Trichinellidae</taxon>
        <taxon>Trichinella</taxon>
    </lineage>
</organism>
<gene>
    <name evidence="2" type="ORF">T11_1284</name>
</gene>
<dbReference type="AlphaFoldDB" id="A0A0V1HD70"/>
<feature type="compositionally biased region" description="Polar residues" evidence="1">
    <location>
        <begin position="136"/>
        <end position="146"/>
    </location>
</feature>
<dbReference type="EMBL" id="JYDP01000085">
    <property type="protein sequence ID" value="KRZ08529.1"/>
    <property type="molecule type" value="Genomic_DNA"/>
</dbReference>
<evidence type="ECO:0000313" key="2">
    <source>
        <dbReference type="EMBL" id="KRZ08529.1"/>
    </source>
</evidence>
<dbReference type="OrthoDB" id="5935321at2759"/>
<keyword evidence="3" id="KW-1185">Reference proteome</keyword>
<name>A0A0V1HD70_9BILA</name>
<protein>
    <recommendedName>
        <fullName evidence="4">FLYWCH-type domain-containing protein</fullName>
    </recommendedName>
</protein>
<feature type="region of interest" description="Disordered" evidence="1">
    <location>
        <begin position="119"/>
        <end position="157"/>
    </location>
</feature>
<evidence type="ECO:0008006" key="4">
    <source>
        <dbReference type="Google" id="ProtNLM"/>
    </source>
</evidence>
<comment type="caution">
    <text evidence="2">The sequence shown here is derived from an EMBL/GenBank/DDBJ whole genome shotgun (WGS) entry which is preliminary data.</text>
</comment>
<dbReference type="Proteomes" id="UP000055024">
    <property type="component" value="Unassembled WGS sequence"/>
</dbReference>
<proteinExistence type="predicted"/>